<sequence length="184" mass="21706">MLLFINGIYEGVECAHVGYWVDDYELAFELLTQLVTDNWILQEATIVDGQDRLDVPIKAIDGEPIQAHIRMLQRQWELILNNSGNNDQTNSSIALRQQQFISWHLHLDAYYDDMLLHLEKMIVSLEKRKSLMLISQSNESLRLLMNDQYDSLLKSNKRMYRKTKLNRQKNMIRLQQINNDPSVR</sequence>
<gene>
    <name evidence="1" type="ORF">SAMN06269250_5652</name>
</gene>
<protein>
    <submittedName>
        <fullName evidence="1">Uncharacterized protein</fullName>
    </submittedName>
</protein>
<dbReference type="AlphaFoldDB" id="A0A286GNF4"/>
<dbReference type="Proteomes" id="UP000219452">
    <property type="component" value="Unassembled WGS sequence"/>
</dbReference>
<organism evidence="1 2">
    <name type="scientific">Spirosoma fluviale</name>
    <dbReference type="NCBI Taxonomy" id="1597977"/>
    <lineage>
        <taxon>Bacteria</taxon>
        <taxon>Pseudomonadati</taxon>
        <taxon>Bacteroidota</taxon>
        <taxon>Cytophagia</taxon>
        <taxon>Cytophagales</taxon>
        <taxon>Cytophagaceae</taxon>
        <taxon>Spirosoma</taxon>
    </lineage>
</organism>
<evidence type="ECO:0000313" key="1">
    <source>
        <dbReference type="EMBL" id="SOD97075.1"/>
    </source>
</evidence>
<evidence type="ECO:0000313" key="2">
    <source>
        <dbReference type="Proteomes" id="UP000219452"/>
    </source>
</evidence>
<dbReference type="OrthoDB" id="961631at2"/>
<name>A0A286GNF4_9BACT</name>
<accession>A0A286GNF4</accession>
<keyword evidence="2" id="KW-1185">Reference proteome</keyword>
<proteinExistence type="predicted"/>
<dbReference type="RefSeq" id="WP_097130477.1">
    <property type="nucleotide sequence ID" value="NZ_OCNH01000006.1"/>
</dbReference>
<dbReference type="EMBL" id="OCNH01000006">
    <property type="protein sequence ID" value="SOD97075.1"/>
    <property type="molecule type" value="Genomic_DNA"/>
</dbReference>
<reference evidence="2" key="1">
    <citation type="submission" date="2017-09" db="EMBL/GenBank/DDBJ databases">
        <authorList>
            <person name="Varghese N."/>
            <person name="Submissions S."/>
        </authorList>
    </citation>
    <scope>NUCLEOTIDE SEQUENCE [LARGE SCALE GENOMIC DNA]</scope>
    <source>
        <strain evidence="2">DSM 29961</strain>
    </source>
</reference>